<feature type="domain" description="IclR-ED" evidence="8">
    <location>
        <begin position="74"/>
        <end position="253"/>
    </location>
</feature>
<dbReference type="InterPro" id="IPR014757">
    <property type="entry name" value="Tscrpt_reg_IclR_C"/>
</dbReference>
<evidence type="ECO:0000256" key="3">
    <source>
        <dbReference type="ARBA" id="ARBA00023125"/>
    </source>
</evidence>
<dbReference type="AlphaFoldDB" id="A0A1C6W6E1"/>
<proteinExistence type="predicted"/>
<comment type="function">
    <text evidence="5">May be an activator protein for the gylABX operon.</text>
</comment>
<keyword evidence="1" id="KW-0319">Glycerol metabolism</keyword>
<dbReference type="InterPro" id="IPR005471">
    <property type="entry name" value="Tscrpt_reg_IclR_N"/>
</dbReference>
<dbReference type="EMBL" id="CP109071">
    <property type="protein sequence ID" value="WSA33081.1"/>
    <property type="molecule type" value="Genomic_DNA"/>
</dbReference>
<dbReference type="PANTHER" id="PTHR30136">
    <property type="entry name" value="HELIX-TURN-HELIX TRANSCRIPTIONAL REGULATOR, ICLR FAMILY"/>
    <property type="match status" value="1"/>
</dbReference>
<evidence type="ECO:0000313" key="9">
    <source>
        <dbReference type="EMBL" id="SCL74098.1"/>
    </source>
</evidence>
<dbReference type="Pfam" id="PF09339">
    <property type="entry name" value="HTH_IclR"/>
    <property type="match status" value="1"/>
</dbReference>
<dbReference type="InterPro" id="IPR029016">
    <property type="entry name" value="GAF-like_dom_sf"/>
</dbReference>
<dbReference type="SUPFAM" id="SSF46785">
    <property type="entry name" value="Winged helix' DNA-binding domain"/>
    <property type="match status" value="1"/>
</dbReference>
<dbReference type="GO" id="GO:0003677">
    <property type="term" value="F:DNA binding"/>
    <property type="evidence" value="ECO:0007669"/>
    <property type="project" value="UniProtKB-KW"/>
</dbReference>
<accession>A0A1C6W6E1</accession>
<dbReference type="EMBL" id="FMIC01000002">
    <property type="protein sequence ID" value="SCL74098.1"/>
    <property type="molecule type" value="Genomic_DNA"/>
</dbReference>
<dbReference type="Gene3D" id="1.10.10.10">
    <property type="entry name" value="Winged helix-like DNA-binding domain superfamily/Winged helix DNA-binding domain"/>
    <property type="match status" value="1"/>
</dbReference>
<reference evidence="9 11" key="1">
    <citation type="submission" date="2016-06" db="EMBL/GenBank/DDBJ databases">
        <authorList>
            <person name="Kjaerup R.B."/>
            <person name="Dalgaard T.S."/>
            <person name="Juul-Madsen H.R."/>
        </authorList>
    </citation>
    <scope>NUCLEOTIDE SEQUENCE [LARGE SCALE GENOMIC DNA]</scope>
    <source>
        <strain evidence="9 11">DSM 43363</strain>
    </source>
</reference>
<evidence type="ECO:0000313" key="12">
    <source>
        <dbReference type="Proteomes" id="UP001334804"/>
    </source>
</evidence>
<dbReference type="InterPro" id="IPR050707">
    <property type="entry name" value="HTH_MetabolicPath_Reg"/>
</dbReference>
<sequence length="265" mass="27938">MGREGDSGGGGVQSVMRALQIMNVIADTGAPCGLSELATATGLPIATIHRLLRTLINAGMLRQEPDRRYALGSALIHLGDQALTMIAPLIRPHLATLVEALGETANAARLEGTHIVYLAQVSSRHQMRMFIEVGRRVEAYRTAVGKAMLAQLDDRVIADVYANTEFVAATPTSITSLDDLLRELRAVRTNGFATDDGEQEIGVRCVAVAVPGPPGTLALSVSGPTARINDSLVAQAVPLLQQSSSMIAAATRAAHTGLPAPRAHR</sequence>
<keyword evidence="12" id="KW-1185">Reference proteome</keyword>
<dbReference type="STRING" id="47871.GA0070608_6420"/>
<dbReference type="OrthoDB" id="8479143at2"/>
<gene>
    <name evidence="9" type="ORF">GA0070608_6420</name>
    <name evidence="10" type="ORF">OIE14_03095</name>
</gene>
<protein>
    <recommendedName>
        <fullName evidence="6">Glycerol operon regulatory protein</fullName>
    </recommendedName>
</protein>
<dbReference type="Gene3D" id="3.30.450.40">
    <property type="match status" value="1"/>
</dbReference>
<dbReference type="PANTHER" id="PTHR30136:SF24">
    <property type="entry name" value="HTH-TYPE TRANSCRIPTIONAL REPRESSOR ALLR"/>
    <property type="match status" value="1"/>
</dbReference>
<dbReference type="Proteomes" id="UP001334804">
    <property type="component" value="Chromosome"/>
</dbReference>
<keyword evidence="4" id="KW-0804">Transcription</keyword>
<keyword evidence="3" id="KW-0238">DNA-binding</keyword>
<evidence type="ECO:0000259" key="8">
    <source>
        <dbReference type="PROSITE" id="PS51078"/>
    </source>
</evidence>
<dbReference type="Pfam" id="PF01614">
    <property type="entry name" value="IclR_C"/>
    <property type="match status" value="1"/>
</dbReference>
<name>A0A1C6W6E1_9ACTN</name>
<feature type="domain" description="HTH iclR-type" evidence="7">
    <location>
        <begin position="12"/>
        <end position="73"/>
    </location>
</feature>
<dbReference type="GO" id="GO:0003700">
    <property type="term" value="F:DNA-binding transcription factor activity"/>
    <property type="evidence" value="ECO:0007669"/>
    <property type="project" value="TreeGrafter"/>
</dbReference>
<dbReference type="FunFam" id="1.10.10.10:FF:000056">
    <property type="entry name" value="IclR family transcriptional regulator"/>
    <property type="match status" value="1"/>
</dbReference>
<evidence type="ECO:0000256" key="5">
    <source>
        <dbReference type="ARBA" id="ARBA00058938"/>
    </source>
</evidence>
<keyword evidence="2" id="KW-0805">Transcription regulation</keyword>
<dbReference type="SUPFAM" id="SSF55781">
    <property type="entry name" value="GAF domain-like"/>
    <property type="match status" value="1"/>
</dbReference>
<organism evidence="9 11">
    <name type="scientific">Micromonospora peucetia</name>
    <dbReference type="NCBI Taxonomy" id="47871"/>
    <lineage>
        <taxon>Bacteria</taxon>
        <taxon>Bacillati</taxon>
        <taxon>Actinomycetota</taxon>
        <taxon>Actinomycetes</taxon>
        <taxon>Micromonosporales</taxon>
        <taxon>Micromonosporaceae</taxon>
        <taxon>Micromonospora</taxon>
    </lineage>
</organism>
<evidence type="ECO:0000259" key="7">
    <source>
        <dbReference type="PROSITE" id="PS51077"/>
    </source>
</evidence>
<evidence type="ECO:0000256" key="1">
    <source>
        <dbReference type="ARBA" id="ARBA00022798"/>
    </source>
</evidence>
<evidence type="ECO:0000313" key="11">
    <source>
        <dbReference type="Proteomes" id="UP000199343"/>
    </source>
</evidence>
<evidence type="ECO:0000256" key="4">
    <source>
        <dbReference type="ARBA" id="ARBA00023163"/>
    </source>
</evidence>
<evidence type="ECO:0000256" key="2">
    <source>
        <dbReference type="ARBA" id="ARBA00023015"/>
    </source>
</evidence>
<dbReference type="PROSITE" id="PS51077">
    <property type="entry name" value="HTH_ICLR"/>
    <property type="match status" value="1"/>
</dbReference>
<dbReference type="SMART" id="SM00346">
    <property type="entry name" value="HTH_ICLR"/>
    <property type="match status" value="1"/>
</dbReference>
<evidence type="ECO:0000256" key="6">
    <source>
        <dbReference type="ARBA" id="ARBA00070406"/>
    </source>
</evidence>
<dbReference type="Proteomes" id="UP000199343">
    <property type="component" value="Unassembled WGS sequence"/>
</dbReference>
<reference evidence="10 12" key="2">
    <citation type="submission" date="2022-10" db="EMBL/GenBank/DDBJ databases">
        <title>The complete genomes of actinobacterial strains from the NBC collection.</title>
        <authorList>
            <person name="Joergensen T.S."/>
            <person name="Alvarez Arevalo M."/>
            <person name="Sterndorff E.B."/>
            <person name="Faurdal D."/>
            <person name="Vuksanovic O."/>
            <person name="Mourched A.-S."/>
            <person name="Charusanti P."/>
            <person name="Shaw S."/>
            <person name="Blin K."/>
            <person name="Weber T."/>
        </authorList>
    </citation>
    <scope>NUCLEOTIDE SEQUENCE [LARGE SCALE GENOMIC DNA]</scope>
    <source>
        <strain evidence="10 12">NBC 01809</strain>
    </source>
</reference>
<dbReference type="InterPro" id="IPR036388">
    <property type="entry name" value="WH-like_DNA-bd_sf"/>
</dbReference>
<dbReference type="GO" id="GO:0006071">
    <property type="term" value="P:glycerol metabolic process"/>
    <property type="evidence" value="ECO:0007669"/>
    <property type="project" value="UniProtKB-KW"/>
</dbReference>
<dbReference type="GO" id="GO:0045892">
    <property type="term" value="P:negative regulation of DNA-templated transcription"/>
    <property type="evidence" value="ECO:0007669"/>
    <property type="project" value="TreeGrafter"/>
</dbReference>
<dbReference type="PROSITE" id="PS51078">
    <property type="entry name" value="ICLR_ED"/>
    <property type="match status" value="1"/>
</dbReference>
<dbReference type="InterPro" id="IPR036390">
    <property type="entry name" value="WH_DNA-bd_sf"/>
</dbReference>
<evidence type="ECO:0000313" key="10">
    <source>
        <dbReference type="EMBL" id="WSA33081.1"/>
    </source>
</evidence>